<evidence type="ECO:0000256" key="1">
    <source>
        <dbReference type="ARBA" id="ARBA00005949"/>
    </source>
</evidence>
<keyword evidence="3 4" id="KW-0040">ANK repeat</keyword>
<accession>A0AAV5BXQ0</accession>
<dbReference type="SUPFAM" id="SSF48403">
    <property type="entry name" value="Ankyrin repeat"/>
    <property type="match status" value="1"/>
</dbReference>
<sequence>MIIPEALNCLITENAVKCAKLVLEGTAPELNGHRANPNWMNQYGLFPLHQAAEIFAVDMIKLLISKGGSANVRTAGDRVVNGLLPLHVAVENTCLHKYLEDNKLPNREPSSYSKACLAWLCSTVEQLHFKTPKIFLDTIRELAKHTDDLVDEVLNYIKGGKLVQAGVLLIAAQEHIRSGPSCKKNGNSNPDGFATIFTRIANHFYTFDLETGSNEKELEQPHANISIFHLHCYWFMQFPKLGKLSTNTFGCPYQCKEYKELLDNPNCMNRYGQFPLHQAAKTLSVDMVKLLIDKGASANVRMAGEVEGLLPLHVAVENTCLHQYLEDHLLPNREHPSYSKADVYNLIHILCLPEMKIFLDTTRELAKHTNDLVDEVWNYVMGGKLVHAGVVLLAAQEQIGSGSSSKKYGNSKPDGFATIVNRIVDHFYTFDLEMGQHEKDLKEPHANIKYLSSALLLVNAISQAGKTLQEHIGMHSEVLHVDALERVSSILKDSGFYHAEEGFDIGNLCTYKWLPYGRAYDCNQERYKGVSSACCRGKGTCEVGVPFAFLSPSCLISHCISIASWLSRLHPLAGRRCLGAKSHTEHRTLTCRNTAAAAATTMPLAIRGLTARSALLIVLLCVSAPVPCCW</sequence>
<reference evidence="5" key="1">
    <citation type="journal article" date="2018" name="DNA Res.">
        <title>Multiple hybrid de novo genome assembly of finger millet, an orphan allotetraploid crop.</title>
        <authorList>
            <person name="Hatakeyama M."/>
            <person name="Aluri S."/>
            <person name="Balachadran M.T."/>
            <person name="Sivarajan S.R."/>
            <person name="Patrignani A."/>
            <person name="Gruter S."/>
            <person name="Poveda L."/>
            <person name="Shimizu-Inatsugi R."/>
            <person name="Baeten J."/>
            <person name="Francoijs K.J."/>
            <person name="Nataraja K.N."/>
            <person name="Reddy Y.A.N."/>
            <person name="Phadnis S."/>
            <person name="Ravikumar R.L."/>
            <person name="Schlapbach R."/>
            <person name="Sreeman S.M."/>
            <person name="Shimizu K.K."/>
        </authorList>
    </citation>
    <scope>NUCLEOTIDE SEQUENCE</scope>
</reference>
<dbReference type="Pfam" id="PF12796">
    <property type="entry name" value="Ank_2"/>
    <property type="match status" value="1"/>
</dbReference>
<feature type="repeat" description="ANK" evidence="4">
    <location>
        <begin position="43"/>
        <end position="75"/>
    </location>
</feature>
<dbReference type="InterPro" id="IPR036770">
    <property type="entry name" value="Ankyrin_rpt-contain_sf"/>
</dbReference>
<dbReference type="InterPro" id="IPR002110">
    <property type="entry name" value="Ankyrin_rpt"/>
</dbReference>
<dbReference type="PANTHER" id="PTHR24136">
    <property type="entry name" value="SOWAH (DROSOPHILA) HOMOLOG"/>
    <property type="match status" value="1"/>
</dbReference>
<evidence type="ECO:0000313" key="5">
    <source>
        <dbReference type="EMBL" id="GJM91171.1"/>
    </source>
</evidence>
<dbReference type="GO" id="GO:0016567">
    <property type="term" value="P:protein ubiquitination"/>
    <property type="evidence" value="ECO:0007669"/>
    <property type="project" value="TreeGrafter"/>
</dbReference>
<gene>
    <name evidence="5" type="primary">ga07520</name>
    <name evidence="5" type="ORF">PR202_ga07520</name>
</gene>
<protein>
    <submittedName>
        <fullName evidence="5">Uncharacterized protein</fullName>
    </submittedName>
</protein>
<name>A0AAV5BXQ0_ELECO</name>
<keyword evidence="2" id="KW-0677">Repeat</keyword>
<dbReference type="EMBL" id="BQKI01000003">
    <property type="protein sequence ID" value="GJM91171.1"/>
    <property type="molecule type" value="Genomic_DNA"/>
</dbReference>
<dbReference type="Proteomes" id="UP001054889">
    <property type="component" value="Unassembled WGS sequence"/>
</dbReference>
<feature type="repeat" description="ANK" evidence="4">
    <location>
        <begin position="271"/>
        <end position="303"/>
    </location>
</feature>
<dbReference type="Gene3D" id="1.25.40.20">
    <property type="entry name" value="Ankyrin repeat-containing domain"/>
    <property type="match status" value="2"/>
</dbReference>
<evidence type="ECO:0000256" key="4">
    <source>
        <dbReference type="PROSITE-ProRule" id="PRU00023"/>
    </source>
</evidence>
<organism evidence="5 6">
    <name type="scientific">Eleusine coracana subsp. coracana</name>
    <dbReference type="NCBI Taxonomy" id="191504"/>
    <lineage>
        <taxon>Eukaryota</taxon>
        <taxon>Viridiplantae</taxon>
        <taxon>Streptophyta</taxon>
        <taxon>Embryophyta</taxon>
        <taxon>Tracheophyta</taxon>
        <taxon>Spermatophyta</taxon>
        <taxon>Magnoliopsida</taxon>
        <taxon>Liliopsida</taxon>
        <taxon>Poales</taxon>
        <taxon>Poaceae</taxon>
        <taxon>PACMAD clade</taxon>
        <taxon>Chloridoideae</taxon>
        <taxon>Cynodonteae</taxon>
        <taxon>Eleusininae</taxon>
        <taxon>Eleusine</taxon>
    </lineage>
</organism>
<evidence type="ECO:0000313" key="6">
    <source>
        <dbReference type="Proteomes" id="UP001054889"/>
    </source>
</evidence>
<comment type="similarity">
    <text evidence="1">Belongs to the ankyrin SOCS box (ASB) family.</text>
</comment>
<dbReference type="AlphaFoldDB" id="A0AAV5BXQ0"/>
<dbReference type="PROSITE" id="PS50088">
    <property type="entry name" value="ANK_REPEAT"/>
    <property type="match status" value="2"/>
</dbReference>
<reference evidence="5" key="2">
    <citation type="submission" date="2021-12" db="EMBL/GenBank/DDBJ databases">
        <title>Resequencing data analysis of finger millet.</title>
        <authorList>
            <person name="Hatakeyama M."/>
            <person name="Aluri S."/>
            <person name="Balachadran M.T."/>
            <person name="Sivarajan S.R."/>
            <person name="Poveda L."/>
            <person name="Shimizu-Inatsugi R."/>
            <person name="Schlapbach R."/>
            <person name="Sreeman S.M."/>
            <person name="Shimizu K.K."/>
        </authorList>
    </citation>
    <scope>NUCLEOTIDE SEQUENCE</scope>
</reference>
<dbReference type="SMART" id="SM00248">
    <property type="entry name" value="ANK"/>
    <property type="match status" value="2"/>
</dbReference>
<comment type="caution">
    <text evidence="5">The sequence shown here is derived from an EMBL/GenBank/DDBJ whole genome shotgun (WGS) entry which is preliminary data.</text>
</comment>
<dbReference type="GO" id="GO:0045732">
    <property type="term" value="P:positive regulation of protein catabolic process"/>
    <property type="evidence" value="ECO:0007669"/>
    <property type="project" value="TreeGrafter"/>
</dbReference>
<evidence type="ECO:0000256" key="3">
    <source>
        <dbReference type="ARBA" id="ARBA00023043"/>
    </source>
</evidence>
<proteinExistence type="inferred from homology"/>
<keyword evidence="6" id="KW-1185">Reference proteome</keyword>
<dbReference type="PROSITE" id="PS50297">
    <property type="entry name" value="ANK_REP_REGION"/>
    <property type="match status" value="2"/>
</dbReference>
<evidence type="ECO:0000256" key="2">
    <source>
        <dbReference type="ARBA" id="ARBA00022737"/>
    </source>
</evidence>
<dbReference type="PANTHER" id="PTHR24136:SF41">
    <property type="match status" value="1"/>
</dbReference>
<dbReference type="InterPro" id="IPR051573">
    <property type="entry name" value="Ankyrin-SOCS_box_domain"/>
</dbReference>